<dbReference type="EMBL" id="CP003479">
    <property type="protein sequence ID" value="AFI03678.1"/>
    <property type="molecule type" value="Genomic_DNA"/>
</dbReference>
<dbReference type="RefSeq" id="WP_014660550.1">
    <property type="nucleotide sequence ID" value="NC_017737.1"/>
</dbReference>
<sequence>MALFGLGGWEHGNNQIAKFLNEIKVNGMVAIKVGQGLVALVQVIGGAYDIRKYAHYSVPKIEHDWLIYRIPVRVLDWANSGESIPQGRGTLNKCVNPSAETSQIILKWYEKVCVKLKEKGE</sequence>
<evidence type="ECO:0000313" key="1">
    <source>
        <dbReference type="EMBL" id="AFI03678.1"/>
    </source>
</evidence>
<dbReference type="STRING" id="182217.HCW_01965"/>
<dbReference type="Proteomes" id="UP000005010">
    <property type="component" value="Chromosome"/>
</dbReference>
<keyword evidence="2" id="KW-1185">Reference proteome</keyword>
<organism evidence="1 2">
    <name type="scientific">Helicobacter cetorum (strain ATCC BAA-429 / MIT 00-7128)</name>
    <dbReference type="NCBI Taxonomy" id="182217"/>
    <lineage>
        <taxon>Bacteria</taxon>
        <taxon>Pseudomonadati</taxon>
        <taxon>Campylobacterota</taxon>
        <taxon>Epsilonproteobacteria</taxon>
        <taxon>Campylobacterales</taxon>
        <taxon>Helicobacteraceae</taxon>
        <taxon>Helicobacter</taxon>
    </lineage>
</organism>
<dbReference type="AlphaFoldDB" id="I0EL59"/>
<name>I0EL59_HELC0</name>
<reference evidence="2" key="1">
    <citation type="submission" date="2012-04" db="EMBL/GenBank/DDBJ databases">
        <title>Complete genome sequence of Helicobacter cetorum strain MIT 00-7128.</title>
        <authorList>
            <person name="Kersulyte D."/>
            <person name="Berg D.E."/>
        </authorList>
    </citation>
    <scope>NUCLEOTIDE SEQUENCE [LARGE SCALE GENOMIC DNA]</scope>
    <source>
        <strain evidence="2">MIT 00-7128</strain>
    </source>
</reference>
<dbReference type="HOGENOM" id="CLU_148665_0_0_7"/>
<dbReference type="PATRIC" id="fig|182217.3.peg.410"/>
<protein>
    <submittedName>
        <fullName evidence="1">Uncharacterized protein</fullName>
    </submittedName>
</protein>
<gene>
    <name evidence="1" type="ordered locus">HCW_01965</name>
</gene>
<proteinExistence type="predicted"/>
<evidence type="ECO:0000313" key="2">
    <source>
        <dbReference type="Proteomes" id="UP000005010"/>
    </source>
</evidence>
<accession>I0EL59</accession>
<dbReference type="KEGG" id="hce:HCW_01965"/>